<dbReference type="EMBL" id="PTPX01000017">
    <property type="protein sequence ID" value="RAL18349.1"/>
    <property type="molecule type" value="Genomic_DNA"/>
</dbReference>
<comment type="caution">
    <text evidence="1">The sequence shown here is derived from an EMBL/GenBank/DDBJ whole genome shotgun (WGS) entry which is preliminary data.</text>
</comment>
<reference evidence="2" key="1">
    <citation type="submission" date="2018-02" db="EMBL/GenBank/DDBJ databases">
        <title>Glaesserella australis sp. nov., isolated from the lungs of pigs.</title>
        <authorList>
            <person name="Turni C."/>
            <person name="Christensen H."/>
        </authorList>
    </citation>
    <scope>NUCLEOTIDE SEQUENCE [LARGE SCALE GENOMIC DNA]</scope>
    <source>
        <strain evidence="2">HS4635</strain>
    </source>
</reference>
<evidence type="ECO:0000313" key="2">
    <source>
        <dbReference type="Proteomes" id="UP000248689"/>
    </source>
</evidence>
<protein>
    <recommendedName>
        <fullName evidence="3">Lipoprotein SmpA/OmlA domain-containing protein</fullName>
    </recommendedName>
</protein>
<accession>A0A328BW84</accession>
<organism evidence="1 2">
    <name type="scientific">Glaesserella australis</name>
    <dbReference type="NCBI Taxonomy" id="2094024"/>
    <lineage>
        <taxon>Bacteria</taxon>
        <taxon>Pseudomonadati</taxon>
        <taxon>Pseudomonadota</taxon>
        <taxon>Gammaproteobacteria</taxon>
        <taxon>Pasteurellales</taxon>
        <taxon>Pasteurellaceae</taxon>
        <taxon>Glaesserella</taxon>
    </lineage>
</organism>
<dbReference type="PROSITE" id="PS51257">
    <property type="entry name" value="PROKAR_LIPOPROTEIN"/>
    <property type="match status" value="1"/>
</dbReference>
<proteinExistence type="predicted"/>
<evidence type="ECO:0000313" key="1">
    <source>
        <dbReference type="EMBL" id="RAL18349.1"/>
    </source>
</evidence>
<dbReference type="OrthoDB" id="7225452at2"/>
<sequence>MKKTLLCLTLVLTMTACTVNHEGSTKLREQTLTSIESKIIANKTTKNQVRELMGEPTKITLEGNLNELWFYESYDKHMNYTPTVMLPITLPLAIVFGSGKLVEPIKEKKNVKHLRVRIDTSTNMVTNVSTAVTEKDWY</sequence>
<gene>
    <name evidence="1" type="ORF">C5N92_09010</name>
</gene>
<dbReference type="Proteomes" id="UP000248689">
    <property type="component" value="Unassembled WGS sequence"/>
</dbReference>
<name>A0A328BW84_9PAST</name>
<dbReference type="AlphaFoldDB" id="A0A328BW84"/>
<keyword evidence="2" id="KW-1185">Reference proteome</keyword>
<evidence type="ECO:0008006" key="3">
    <source>
        <dbReference type="Google" id="ProtNLM"/>
    </source>
</evidence>